<dbReference type="Proteomes" id="UP000320390">
    <property type="component" value="Chromosome"/>
</dbReference>
<gene>
    <name evidence="1" type="ORF">Poly30_43150</name>
</gene>
<dbReference type="PANTHER" id="PTHR36220">
    <property type="entry name" value="UNNAMED PRODUCT"/>
    <property type="match status" value="1"/>
</dbReference>
<protein>
    <recommendedName>
        <fullName evidence="3">Cortical protein marker for cell polarity</fullName>
    </recommendedName>
</protein>
<dbReference type="InterPro" id="IPR028994">
    <property type="entry name" value="Integrin_alpha_N"/>
</dbReference>
<dbReference type="PANTHER" id="PTHR36220:SF1">
    <property type="entry name" value="GAMMA TUBULIN COMPLEX COMPONENT C-TERMINAL DOMAIN-CONTAINING PROTEIN"/>
    <property type="match status" value="1"/>
</dbReference>
<organism evidence="1 2">
    <name type="scientific">Saltatorellus ferox</name>
    <dbReference type="NCBI Taxonomy" id="2528018"/>
    <lineage>
        <taxon>Bacteria</taxon>
        <taxon>Pseudomonadati</taxon>
        <taxon>Planctomycetota</taxon>
        <taxon>Planctomycetia</taxon>
        <taxon>Planctomycetia incertae sedis</taxon>
        <taxon>Saltatorellus</taxon>
    </lineage>
</organism>
<dbReference type="Gene3D" id="2.130.10.130">
    <property type="entry name" value="Integrin alpha, N-terminal"/>
    <property type="match status" value="1"/>
</dbReference>
<evidence type="ECO:0000313" key="1">
    <source>
        <dbReference type="EMBL" id="QDV08760.1"/>
    </source>
</evidence>
<dbReference type="EMBL" id="CP036434">
    <property type="protein sequence ID" value="QDV08760.1"/>
    <property type="molecule type" value="Genomic_DNA"/>
</dbReference>
<name>A0A518EXE8_9BACT</name>
<accession>A0A518EXE8</accession>
<dbReference type="OrthoDB" id="9803616at2"/>
<sequence>MAFLLCAVLVSQVGFIDRSPDDVFEIGSVGSNQLFGADVALHDEHLLIGTQNYRVGGQSVGRVDFWKQTGTGFVHGETFYPIGCHYLPTTSICGFGYRVALRDGHAAVGSWGGDPFNHPESSGLVHLYSLTQSGWGLRELIRAVPNPSNDGSNFGGALSISGDWLAVGAPGYAALGGVHLYDLHGGGTSRHAQTLLPVAQTASGAFRFGSQVEIEGQTLAVSEPGPGGRVYVYREVLGVWSLHQLIYRPGGPNFNREFGARLALDTDNGVLAVADENLSGVQGSGSVYIYELDRASDRYLLVKTLRPTEGGLGGNPAKFGSALSVSDGILAIGSTGQTVQVKSEGACEIYRRGEFGWRFSGRLIPPPTLFWGQALGRAVGVSNGRVLVSDSGWTNPAGVWTGRTYLWEIPSAAGLCEDQLGGVTMNICRVDDVEHLLDVSIRGVAFDGYGLLASGLPVAPQLGGLANVCLGQPHRVTTAIPLTAGSDNAVVRLSHPNGSFLPGTAFQFIYRRSQSGQPLTAGPSAVLFE</sequence>
<evidence type="ECO:0008006" key="3">
    <source>
        <dbReference type="Google" id="ProtNLM"/>
    </source>
</evidence>
<reference evidence="1 2" key="1">
    <citation type="submission" date="2019-02" db="EMBL/GenBank/DDBJ databases">
        <title>Deep-cultivation of Planctomycetes and their phenomic and genomic characterization uncovers novel biology.</title>
        <authorList>
            <person name="Wiegand S."/>
            <person name="Jogler M."/>
            <person name="Boedeker C."/>
            <person name="Pinto D."/>
            <person name="Vollmers J."/>
            <person name="Rivas-Marin E."/>
            <person name="Kohn T."/>
            <person name="Peeters S.H."/>
            <person name="Heuer A."/>
            <person name="Rast P."/>
            <person name="Oberbeckmann S."/>
            <person name="Bunk B."/>
            <person name="Jeske O."/>
            <person name="Meyerdierks A."/>
            <person name="Storesund J.E."/>
            <person name="Kallscheuer N."/>
            <person name="Luecker S."/>
            <person name="Lage O.M."/>
            <person name="Pohl T."/>
            <person name="Merkel B.J."/>
            <person name="Hornburger P."/>
            <person name="Mueller R.-W."/>
            <person name="Bruemmer F."/>
            <person name="Labrenz M."/>
            <person name="Spormann A.M."/>
            <person name="Op den Camp H."/>
            <person name="Overmann J."/>
            <person name="Amann R."/>
            <person name="Jetten M.S.M."/>
            <person name="Mascher T."/>
            <person name="Medema M.H."/>
            <person name="Devos D.P."/>
            <person name="Kaster A.-K."/>
            <person name="Ovreas L."/>
            <person name="Rohde M."/>
            <person name="Galperin M.Y."/>
            <person name="Jogler C."/>
        </authorList>
    </citation>
    <scope>NUCLEOTIDE SEQUENCE [LARGE SCALE GENOMIC DNA]</scope>
    <source>
        <strain evidence="1 2">Poly30</strain>
    </source>
</reference>
<dbReference type="SUPFAM" id="SSF101908">
    <property type="entry name" value="Putative isomerase YbhE"/>
    <property type="match status" value="1"/>
</dbReference>
<evidence type="ECO:0000313" key="2">
    <source>
        <dbReference type="Proteomes" id="UP000320390"/>
    </source>
</evidence>
<proteinExistence type="predicted"/>
<keyword evidence="2" id="KW-1185">Reference proteome</keyword>
<dbReference type="AlphaFoldDB" id="A0A518EXE8"/>
<dbReference type="RefSeq" id="WP_145201992.1">
    <property type="nucleotide sequence ID" value="NZ_CP036434.1"/>
</dbReference>